<dbReference type="InterPro" id="IPR005234">
    <property type="entry name" value="ScpB_csome_segregation"/>
</dbReference>
<dbReference type="OrthoDB" id="9806226at2"/>
<accession>A0A1X7ASY6</accession>
<dbReference type="InterPro" id="IPR036388">
    <property type="entry name" value="WH-like_DNA-bd_sf"/>
</dbReference>
<reference evidence="6 7" key="1">
    <citation type="submission" date="2017-03" db="EMBL/GenBank/DDBJ databases">
        <authorList>
            <person name="Afonso C.L."/>
            <person name="Miller P.J."/>
            <person name="Scott M.A."/>
            <person name="Spackman E."/>
            <person name="Goraichik I."/>
            <person name="Dimitrov K.M."/>
            <person name="Suarez D.L."/>
            <person name="Swayne D.E."/>
        </authorList>
    </citation>
    <scope>NUCLEOTIDE SEQUENCE [LARGE SCALE GENOMIC DNA]</scope>
    <source>
        <strain evidence="6">SB41UT1</strain>
    </source>
</reference>
<dbReference type="EMBL" id="FWPT01000013">
    <property type="protein sequence ID" value="SMA50517.1"/>
    <property type="molecule type" value="Genomic_DNA"/>
</dbReference>
<evidence type="ECO:0000256" key="3">
    <source>
        <dbReference type="ARBA" id="ARBA00022829"/>
    </source>
</evidence>
<keyword evidence="2" id="KW-0132">Cell division</keyword>
<proteinExistence type="predicted"/>
<feature type="compositionally biased region" description="Acidic residues" evidence="5">
    <location>
        <begin position="345"/>
        <end position="392"/>
    </location>
</feature>
<keyword evidence="3" id="KW-0159">Chromosome partition</keyword>
<feature type="compositionally biased region" description="Basic and acidic residues" evidence="5">
    <location>
        <begin position="446"/>
        <end position="455"/>
    </location>
</feature>
<dbReference type="GO" id="GO:0051301">
    <property type="term" value="P:cell division"/>
    <property type="evidence" value="ECO:0007669"/>
    <property type="project" value="UniProtKB-KW"/>
</dbReference>
<dbReference type="NCBIfam" id="TIGR00281">
    <property type="entry name" value="SMC-Scp complex subunit ScpB"/>
    <property type="match status" value="1"/>
</dbReference>
<feature type="compositionally biased region" description="Acidic residues" evidence="5">
    <location>
        <begin position="427"/>
        <end position="437"/>
    </location>
</feature>
<dbReference type="Pfam" id="PF04079">
    <property type="entry name" value="SMC_ScpB"/>
    <property type="match status" value="1"/>
</dbReference>
<dbReference type="Gene3D" id="1.10.10.10">
    <property type="entry name" value="Winged helix-like DNA-binding domain superfamily/Winged helix DNA-binding domain"/>
    <property type="match status" value="2"/>
</dbReference>
<evidence type="ECO:0008006" key="8">
    <source>
        <dbReference type="Google" id="ProtNLM"/>
    </source>
</evidence>
<dbReference type="InterPro" id="IPR036390">
    <property type="entry name" value="WH_DNA-bd_sf"/>
</dbReference>
<name>A0A1X7ASY6_9GAMM</name>
<evidence type="ECO:0000256" key="1">
    <source>
        <dbReference type="ARBA" id="ARBA00022490"/>
    </source>
</evidence>
<evidence type="ECO:0000256" key="2">
    <source>
        <dbReference type="ARBA" id="ARBA00022618"/>
    </source>
</evidence>
<dbReference type="Proteomes" id="UP000196573">
    <property type="component" value="Unassembled WGS sequence"/>
</dbReference>
<evidence type="ECO:0000313" key="7">
    <source>
        <dbReference type="Proteomes" id="UP000196573"/>
    </source>
</evidence>
<gene>
    <name evidence="6" type="ORF">EHSB41UT_04328</name>
</gene>
<dbReference type="PANTHER" id="PTHR34298:SF2">
    <property type="entry name" value="SEGREGATION AND CONDENSATION PROTEIN B"/>
    <property type="match status" value="1"/>
</dbReference>
<dbReference type="SUPFAM" id="SSF46785">
    <property type="entry name" value="Winged helix' DNA-binding domain"/>
    <property type="match status" value="2"/>
</dbReference>
<evidence type="ECO:0000256" key="4">
    <source>
        <dbReference type="ARBA" id="ARBA00023306"/>
    </source>
</evidence>
<keyword evidence="4" id="KW-0131">Cell cycle</keyword>
<dbReference type="GO" id="GO:0051304">
    <property type="term" value="P:chromosome separation"/>
    <property type="evidence" value="ECO:0007669"/>
    <property type="project" value="InterPro"/>
</dbReference>
<feature type="region of interest" description="Disordered" evidence="5">
    <location>
        <begin position="301"/>
        <end position="455"/>
    </location>
</feature>
<dbReference type="PANTHER" id="PTHR34298">
    <property type="entry name" value="SEGREGATION AND CONDENSATION PROTEIN B"/>
    <property type="match status" value="1"/>
</dbReference>
<organism evidence="6 7">
    <name type="scientific">Parendozoicomonas haliclonae</name>
    <dbReference type="NCBI Taxonomy" id="1960125"/>
    <lineage>
        <taxon>Bacteria</taxon>
        <taxon>Pseudomonadati</taxon>
        <taxon>Pseudomonadota</taxon>
        <taxon>Gammaproteobacteria</taxon>
        <taxon>Oceanospirillales</taxon>
        <taxon>Endozoicomonadaceae</taxon>
        <taxon>Parendozoicomonas</taxon>
    </lineage>
</organism>
<evidence type="ECO:0000256" key="5">
    <source>
        <dbReference type="SAM" id="MobiDB-lite"/>
    </source>
</evidence>
<dbReference type="RefSeq" id="WP_087112956.1">
    <property type="nucleotide sequence ID" value="NZ_CBCSCN010000016.1"/>
</dbReference>
<keyword evidence="7" id="KW-1185">Reference proteome</keyword>
<feature type="compositionally biased region" description="Acidic residues" evidence="5">
    <location>
        <begin position="406"/>
        <end position="418"/>
    </location>
</feature>
<protein>
    <recommendedName>
        <fullName evidence="8">Segregation and condensation protein B</fullName>
    </recommendedName>
</protein>
<dbReference type="AlphaFoldDB" id="A0A1X7ASY6"/>
<sequence length="455" mass="50558">MNEELEQVDDLAEKTAAELNATGEDVVDEAVEEAVEEGVAIFGEAPVVPVVEAALMASGKPMTLEQLAALFDEDYRPDKPTLKQAMVDIAASCEGRGFELKEVASGWRFQVRQELAPWVGRLWDEKPQRYTRALLETLALIAYRQPITRGEIEDIRGVSVSTNIIRTLQEREWVRVVGHRDVPGRPAMYATTRQFLDYFNLQNLDELPPLSELRDLDAMAKQLEGGAAEGDQPELPLVELDENGEPIVSETAEAAEGGVDASELVSHEQAQAFHEEGNENIDKLFAELDDMEGSLTLTYKDYNPLEDPKPEFEPSNKKTAEKAKTTQQSAEAVADETVEANATETEGDIESEADAISDDVSDELTDELIVDLDDDDQELSAEQDDVSVEDALDSVFADEPPAAETEATEEDEEDDEDFELYRPTIVIDDDDEDEQNDDLSSFMDDFENRRPGDEE</sequence>
<keyword evidence="1" id="KW-0963">Cytoplasm</keyword>
<evidence type="ECO:0000313" key="6">
    <source>
        <dbReference type="EMBL" id="SMA50517.1"/>
    </source>
</evidence>
<feature type="compositionally biased region" description="Basic and acidic residues" evidence="5">
    <location>
        <begin position="306"/>
        <end position="324"/>
    </location>
</feature>